<gene>
    <name evidence="1" type="ORF">DSO57_1031726</name>
</gene>
<evidence type="ECO:0000313" key="1">
    <source>
        <dbReference type="EMBL" id="KAJ9060356.1"/>
    </source>
</evidence>
<sequence>MDEVKDPQELAEPSPPKLDLISQAINLVADESNGIVGDILRFSLLFGVLALFGHVKDTFYLVYRCGSPFASEGDLSLGKCARVSQLESCRKVVVHHSSQLAFALCGPEETYYRSRFPILDIWNYPNHAGKENSKLYTYNLKLQTASLQELEGDYSGLVLNFNSLGVSQEKVDDKVLLSLGSTQDQSTEAVFLLEYDLEKSQVALLRTLIFHDLGLVERVMPISNDSYYIAFSPNPLGWRGKLSSIAYSKEGVTMLCDDLGCSTISTNAGASGLAVNAKGEKMYLAGRYSTDISVGLHNIARNPFEQALPTGLALINLGWDPASDSGFVIGTPKPFPLNFGARAGLSIQILLFKQKSMGIVNLNSGPPTYTTELIYHRHIADPFGDAYLDLSSKSLFLVSPFAGSGGLYTCNL</sequence>
<reference evidence="1" key="1">
    <citation type="submission" date="2022-04" db="EMBL/GenBank/DDBJ databases">
        <title>Genome of the entomopathogenic fungus Entomophthora muscae.</title>
        <authorList>
            <person name="Elya C."/>
            <person name="Lovett B.R."/>
            <person name="Lee E."/>
            <person name="Macias A.M."/>
            <person name="Hajek A.E."/>
            <person name="De Bivort B.L."/>
            <person name="Kasson M.T."/>
            <person name="De Fine Licht H.H."/>
            <person name="Stajich J.E."/>
        </authorList>
    </citation>
    <scope>NUCLEOTIDE SEQUENCE</scope>
    <source>
        <strain evidence="1">Berkeley</strain>
    </source>
</reference>
<comment type="caution">
    <text evidence="1">The sequence shown here is derived from an EMBL/GenBank/DDBJ whole genome shotgun (WGS) entry which is preliminary data.</text>
</comment>
<accession>A0ACC2SDM4</accession>
<evidence type="ECO:0000313" key="2">
    <source>
        <dbReference type="Proteomes" id="UP001165960"/>
    </source>
</evidence>
<name>A0ACC2SDM4_9FUNG</name>
<organism evidence="1 2">
    <name type="scientific">Entomophthora muscae</name>
    <dbReference type="NCBI Taxonomy" id="34485"/>
    <lineage>
        <taxon>Eukaryota</taxon>
        <taxon>Fungi</taxon>
        <taxon>Fungi incertae sedis</taxon>
        <taxon>Zoopagomycota</taxon>
        <taxon>Entomophthoromycotina</taxon>
        <taxon>Entomophthoromycetes</taxon>
        <taxon>Entomophthorales</taxon>
        <taxon>Entomophthoraceae</taxon>
        <taxon>Entomophthora</taxon>
    </lineage>
</organism>
<dbReference type="Proteomes" id="UP001165960">
    <property type="component" value="Unassembled WGS sequence"/>
</dbReference>
<keyword evidence="2" id="KW-1185">Reference proteome</keyword>
<proteinExistence type="predicted"/>
<protein>
    <submittedName>
        <fullName evidence="1">Uncharacterized protein</fullName>
    </submittedName>
</protein>
<dbReference type="EMBL" id="QTSX02005201">
    <property type="protein sequence ID" value="KAJ9060356.1"/>
    <property type="molecule type" value="Genomic_DNA"/>
</dbReference>